<keyword evidence="3" id="KW-0813">Transport</keyword>
<protein>
    <submittedName>
        <fullName evidence="6">ABC transporter substrate-binding protein</fullName>
    </submittedName>
</protein>
<evidence type="ECO:0000313" key="6">
    <source>
        <dbReference type="EMBL" id="KAJ04039.1"/>
    </source>
</evidence>
<dbReference type="PROSITE" id="PS51257">
    <property type="entry name" value="PROKAR_LIPOPROTEIN"/>
    <property type="match status" value="1"/>
</dbReference>
<organism evidence="6 7">
    <name type="scientific">Sulfitobacter mediterraneus</name>
    <dbReference type="NCBI Taxonomy" id="83219"/>
    <lineage>
        <taxon>Bacteria</taxon>
        <taxon>Pseudomonadati</taxon>
        <taxon>Pseudomonadota</taxon>
        <taxon>Alphaproteobacteria</taxon>
        <taxon>Rhodobacterales</taxon>
        <taxon>Roseobacteraceae</taxon>
        <taxon>Sulfitobacter</taxon>
    </lineage>
</organism>
<dbReference type="GO" id="GO:0006865">
    <property type="term" value="P:amino acid transport"/>
    <property type="evidence" value="ECO:0007669"/>
    <property type="project" value="UniProtKB-KW"/>
</dbReference>
<dbReference type="RefSeq" id="WP_037905630.1">
    <property type="nucleotide sequence ID" value="NZ_JEMU01000003.1"/>
</dbReference>
<dbReference type="InterPro" id="IPR051010">
    <property type="entry name" value="BCAA_transport"/>
</dbReference>
<evidence type="ECO:0000256" key="1">
    <source>
        <dbReference type="ARBA" id="ARBA00010062"/>
    </source>
</evidence>
<feature type="domain" description="Leucine-binding protein" evidence="5">
    <location>
        <begin position="48"/>
        <end position="376"/>
    </location>
</feature>
<dbReference type="PANTHER" id="PTHR30483:SF6">
    <property type="entry name" value="PERIPLASMIC BINDING PROTEIN OF ABC TRANSPORTER FOR NATURAL AMINO ACIDS"/>
    <property type="match status" value="1"/>
</dbReference>
<keyword evidence="2 4" id="KW-0732">Signal</keyword>
<reference evidence="6 7" key="1">
    <citation type="journal article" date="2014" name="Genome Announc.">
        <title>Draft Genome Sequences of Two Isolates of the Roseobacter Group, Sulfitobacter sp. Strains 3SOLIMAR09 and 1FIGIMAR09, from Harbors of Mallorca Island (Mediterranean Sea).</title>
        <authorList>
            <person name="Mas-Llado M."/>
            <person name="Pina-Villalonga J.M."/>
            <person name="Brunet-Galmes I."/>
            <person name="Nogales B."/>
            <person name="Bosch R."/>
        </authorList>
    </citation>
    <scope>NUCLEOTIDE SEQUENCE [LARGE SCALE GENOMIC DNA]</scope>
    <source>
        <strain evidence="6 7">1FIGIMAR09</strain>
    </source>
</reference>
<comment type="similarity">
    <text evidence="1">Belongs to the leucine-binding protein family.</text>
</comment>
<dbReference type="STRING" id="83219.PM02_04200"/>
<evidence type="ECO:0000313" key="7">
    <source>
        <dbReference type="Proteomes" id="UP000027337"/>
    </source>
</evidence>
<evidence type="ECO:0000259" key="5">
    <source>
        <dbReference type="Pfam" id="PF13458"/>
    </source>
</evidence>
<name>A0A061SW77_9RHOB</name>
<dbReference type="InterPro" id="IPR028082">
    <property type="entry name" value="Peripla_BP_I"/>
</dbReference>
<feature type="chain" id="PRO_5001611549" evidence="4">
    <location>
        <begin position="26"/>
        <end position="394"/>
    </location>
</feature>
<dbReference type="SUPFAM" id="SSF53822">
    <property type="entry name" value="Periplasmic binding protein-like I"/>
    <property type="match status" value="1"/>
</dbReference>
<dbReference type="EMBL" id="JEMU01000003">
    <property type="protein sequence ID" value="KAJ04039.1"/>
    <property type="molecule type" value="Genomic_DNA"/>
</dbReference>
<evidence type="ECO:0000256" key="3">
    <source>
        <dbReference type="ARBA" id="ARBA00022970"/>
    </source>
</evidence>
<feature type="signal peptide" evidence="4">
    <location>
        <begin position="1"/>
        <end position="25"/>
    </location>
</feature>
<comment type="caution">
    <text evidence="6">The sequence shown here is derived from an EMBL/GenBank/DDBJ whole genome shotgun (WGS) entry which is preliminary data.</text>
</comment>
<dbReference type="PANTHER" id="PTHR30483">
    <property type="entry name" value="LEUCINE-SPECIFIC-BINDING PROTEIN"/>
    <property type="match status" value="1"/>
</dbReference>
<keyword evidence="3" id="KW-0029">Amino-acid transport</keyword>
<dbReference type="InterPro" id="IPR028081">
    <property type="entry name" value="Leu-bd"/>
</dbReference>
<sequence>MIAFFDKCRKRVRLMVLPLFAMALAACDPAAMGSLANTGGAKIDTDAPVPVALLIPRGGLASDELLAKNLENAARLAMRDLGGVEVDLRVYGTAGNAATAASAATKAVNDGAKIILGPVYGEAANAAGVAVAKQGVNVLSFSNNPTIAGGNVFVLGPTFGNTANRLVRYGKRNGKDRIVILHSQDVAGQLGRNAIQQAISANGATLSGTVDYALSQESVIASVPRVKSTMDASGANALFLTTSSASALPLFAQLLPEAGVSAANTQYIGLTRWDIPPQTLDLPGVQGGWFALPDPSASGAFRQRYSAAYGSDPHPLAGLAFDGIAAVGALAKSGKATALTGASLTQGAGFRGATGIFRLRKDGTNERGLAVATIRDKAVVVVENAPQSFGGAGF</sequence>
<evidence type="ECO:0000256" key="2">
    <source>
        <dbReference type="ARBA" id="ARBA00022729"/>
    </source>
</evidence>
<dbReference type="CDD" id="cd06339">
    <property type="entry name" value="PBP1_YraM_LppC_lipoprotein-like"/>
    <property type="match status" value="1"/>
</dbReference>
<dbReference type="Pfam" id="PF13458">
    <property type="entry name" value="Peripla_BP_6"/>
    <property type="match status" value="1"/>
</dbReference>
<evidence type="ECO:0000256" key="4">
    <source>
        <dbReference type="SAM" id="SignalP"/>
    </source>
</evidence>
<dbReference type="AlphaFoldDB" id="A0A061SW77"/>
<dbReference type="eggNOG" id="COG3107">
    <property type="taxonomic scope" value="Bacteria"/>
</dbReference>
<dbReference type="Proteomes" id="UP000027337">
    <property type="component" value="Unassembled WGS sequence"/>
</dbReference>
<gene>
    <name evidence="6" type="ORF">PM02_04200</name>
</gene>
<accession>A0A061SW77</accession>
<dbReference type="Gene3D" id="3.40.50.2300">
    <property type="match status" value="2"/>
</dbReference>
<keyword evidence="7" id="KW-1185">Reference proteome</keyword>
<proteinExistence type="inferred from homology"/>